<protein>
    <submittedName>
        <fullName evidence="5">AraC family transcriptional regulator</fullName>
    </submittedName>
</protein>
<evidence type="ECO:0000313" key="5">
    <source>
        <dbReference type="EMBL" id="PPH73417.1"/>
    </source>
</evidence>
<dbReference type="Gene3D" id="1.10.10.60">
    <property type="entry name" value="Homeodomain-like"/>
    <property type="match status" value="1"/>
</dbReference>
<dbReference type="PANTHER" id="PTHR46796:SF12">
    <property type="entry name" value="HTH-TYPE DNA-BINDING TRANSCRIPTIONAL ACTIVATOR EUTR"/>
    <property type="match status" value="1"/>
</dbReference>
<dbReference type="RefSeq" id="WP_097167646.1">
    <property type="nucleotide sequence ID" value="NZ_CP028129.1"/>
</dbReference>
<dbReference type="InterPro" id="IPR018060">
    <property type="entry name" value="HTH_AraC"/>
</dbReference>
<dbReference type="GeneID" id="49821288"/>
<dbReference type="EMBL" id="PSVT01000041">
    <property type="protein sequence ID" value="PPH73417.1"/>
    <property type="molecule type" value="Genomic_DNA"/>
</dbReference>
<dbReference type="PROSITE" id="PS00041">
    <property type="entry name" value="HTH_ARAC_FAMILY_1"/>
    <property type="match status" value="1"/>
</dbReference>
<keyword evidence="6" id="KW-1185">Reference proteome</keyword>
<dbReference type="Pfam" id="PF14525">
    <property type="entry name" value="AraC_binding_2"/>
    <property type="match status" value="1"/>
</dbReference>
<evidence type="ECO:0000256" key="1">
    <source>
        <dbReference type="ARBA" id="ARBA00023015"/>
    </source>
</evidence>
<dbReference type="Pfam" id="PF12833">
    <property type="entry name" value="HTH_18"/>
    <property type="match status" value="1"/>
</dbReference>
<proteinExistence type="predicted"/>
<dbReference type="SUPFAM" id="SSF46689">
    <property type="entry name" value="Homeodomain-like"/>
    <property type="match status" value="2"/>
</dbReference>
<gene>
    <name evidence="5" type="ORF">C5C40_13720</name>
</gene>
<evidence type="ECO:0000256" key="2">
    <source>
        <dbReference type="ARBA" id="ARBA00023125"/>
    </source>
</evidence>
<evidence type="ECO:0000256" key="3">
    <source>
        <dbReference type="ARBA" id="ARBA00023163"/>
    </source>
</evidence>
<evidence type="ECO:0000259" key="4">
    <source>
        <dbReference type="PROSITE" id="PS01124"/>
    </source>
</evidence>
<dbReference type="InterPro" id="IPR050204">
    <property type="entry name" value="AraC_XylS_family_regulators"/>
</dbReference>
<dbReference type="PANTHER" id="PTHR46796">
    <property type="entry name" value="HTH-TYPE TRANSCRIPTIONAL ACTIVATOR RHAS-RELATED"/>
    <property type="match status" value="1"/>
</dbReference>
<keyword evidence="2" id="KW-0238">DNA-binding</keyword>
<dbReference type="SMART" id="SM00342">
    <property type="entry name" value="HTH_ARAC"/>
    <property type="match status" value="1"/>
</dbReference>
<keyword evidence="1" id="KW-0805">Transcription regulation</keyword>
<sequence>MDDHPRPVRLEAGGQDPDEARHSLARLYNGDEWRAATTDSDFSYRYAAIGDGGMTLRTSRMSGRLVGGIGDSDDVVVQWIVGGAGRLDVGRASIVMAEYRPVLFPVGRPFAFDYADFDQRLVHLDRGVVDRIGAERGLIGSLAFDSEHRPGDAAIRRWRSAVAASARALRSERVEPLLWDELTRATASALLDLYPPESAPVPPELLAPRNTRVRTAVEYVHASCAEPIGPAEIAEAAGLSVRGLQSAFQRVLGMRPIAYLRLVRLDRARQELAVSPPHGTTVAAVARRWGFGNAGRFSAAYAERFGESPSATLLRCELSP</sequence>
<organism evidence="5 6">
    <name type="scientific">Rathayibacter rathayi</name>
    <name type="common">Corynebacterium rathayi</name>
    <dbReference type="NCBI Taxonomy" id="33887"/>
    <lineage>
        <taxon>Bacteria</taxon>
        <taxon>Bacillati</taxon>
        <taxon>Actinomycetota</taxon>
        <taxon>Actinomycetes</taxon>
        <taxon>Micrococcales</taxon>
        <taxon>Microbacteriaceae</taxon>
        <taxon>Rathayibacter</taxon>
    </lineage>
</organism>
<dbReference type="InterPro" id="IPR009057">
    <property type="entry name" value="Homeodomain-like_sf"/>
</dbReference>
<dbReference type="PROSITE" id="PS01124">
    <property type="entry name" value="HTH_ARAC_FAMILY_2"/>
    <property type="match status" value="1"/>
</dbReference>
<dbReference type="Proteomes" id="UP000239698">
    <property type="component" value="Unassembled WGS sequence"/>
</dbReference>
<name>A0ABX5A8U6_RATRA</name>
<dbReference type="InterPro" id="IPR018062">
    <property type="entry name" value="HTH_AraC-typ_CS"/>
</dbReference>
<dbReference type="InterPro" id="IPR035418">
    <property type="entry name" value="AraC-bd_2"/>
</dbReference>
<evidence type="ECO:0000313" key="6">
    <source>
        <dbReference type="Proteomes" id="UP000239698"/>
    </source>
</evidence>
<keyword evidence="3" id="KW-0804">Transcription</keyword>
<accession>A0ABX5A8U6</accession>
<comment type="caution">
    <text evidence="5">The sequence shown here is derived from an EMBL/GenBank/DDBJ whole genome shotgun (WGS) entry which is preliminary data.</text>
</comment>
<reference evidence="5 6" key="1">
    <citation type="submission" date="2018-02" db="EMBL/GenBank/DDBJ databases">
        <title>Bacteriophage NCPPB3778 and a type I-E CRISPR drive the evolution of the US Biological Select Agent, Rathayibacter toxicus.</title>
        <authorList>
            <person name="Davis E.W.II."/>
            <person name="Tabima J.F."/>
            <person name="Weisberg A.J."/>
            <person name="Lopes L.D."/>
            <person name="Wiseman M.S."/>
            <person name="Wiseman M.S."/>
            <person name="Pupko T."/>
            <person name="Belcher M.S."/>
            <person name="Sechler A.J."/>
            <person name="Tancos M.A."/>
            <person name="Schroeder B.K."/>
            <person name="Murray T.D."/>
            <person name="Luster D.G."/>
            <person name="Schneider W.L."/>
            <person name="Rogers E."/>
            <person name="Andreote F.D."/>
            <person name="Grunwald N.J."/>
            <person name="Putnam M.L."/>
            <person name="Chang J.H."/>
        </authorList>
    </citation>
    <scope>NUCLEOTIDE SEQUENCE [LARGE SCALE GENOMIC DNA]</scope>
    <source>
        <strain evidence="5 6">AY1D6</strain>
    </source>
</reference>
<feature type="domain" description="HTH araC/xylS-type" evidence="4">
    <location>
        <begin position="214"/>
        <end position="315"/>
    </location>
</feature>